<dbReference type="SUPFAM" id="SSF55729">
    <property type="entry name" value="Acyl-CoA N-acyltransferases (Nat)"/>
    <property type="match status" value="1"/>
</dbReference>
<dbReference type="InterPro" id="IPR038740">
    <property type="entry name" value="BioF2-like_GNAT_dom"/>
</dbReference>
<dbReference type="AlphaFoldDB" id="A0A975YGE2"/>
<evidence type="ECO:0000313" key="4">
    <source>
        <dbReference type="Proteomes" id="UP000693972"/>
    </source>
</evidence>
<keyword evidence="4" id="KW-1185">Reference proteome</keyword>
<proteinExistence type="predicted"/>
<dbReference type="Pfam" id="PF13480">
    <property type="entry name" value="Acetyltransf_6"/>
    <property type="match status" value="1"/>
</dbReference>
<dbReference type="InterPro" id="IPR050644">
    <property type="entry name" value="PG_Glycine_Bridge_Synth"/>
</dbReference>
<dbReference type="InterPro" id="IPR016181">
    <property type="entry name" value="Acyl_CoA_acyltransferase"/>
</dbReference>
<protein>
    <submittedName>
        <fullName evidence="3">GNAT family N-acetyltransferase</fullName>
    </submittedName>
</protein>
<organism evidence="3">
    <name type="scientific">Gymnodinialimonas phycosphaerae</name>
    <dbReference type="NCBI Taxonomy" id="2841589"/>
    <lineage>
        <taxon>Bacteria</taxon>
        <taxon>Pseudomonadati</taxon>
        <taxon>Pseudomonadota</taxon>
        <taxon>Alphaproteobacteria</taxon>
        <taxon>Rhodobacterales</taxon>
        <taxon>Paracoccaceae</taxon>
        <taxon>Gymnodinialimonas</taxon>
    </lineage>
</organism>
<feature type="domain" description="BioF2-like acetyltransferase" evidence="1">
    <location>
        <begin position="184"/>
        <end position="273"/>
    </location>
</feature>
<reference evidence="3 4" key="1">
    <citation type="submission" date="2021-07" db="EMBL/GenBank/DDBJ databases">
        <title>Karlodiniumbacter phycospheric gen. nov., sp. nov., a phycosphere bacterium isolated from karlodinium veneficum.</title>
        <authorList>
            <person name="Peng Y."/>
            <person name="Jiang L."/>
            <person name="Lee J."/>
        </authorList>
    </citation>
    <scope>NUCLEOTIDE SEQUENCE</scope>
    <source>
        <strain evidence="3 4">N5</strain>
    </source>
</reference>
<evidence type="ECO:0000313" key="3">
    <source>
        <dbReference type="EMBL" id="QXL88374.1"/>
    </source>
</evidence>
<gene>
    <name evidence="2" type="ORF">KUL25_02270</name>
    <name evidence="3" type="ORF">KUL25_02275</name>
</gene>
<dbReference type="RefSeq" id="WP_257891445.1">
    <property type="nucleotide sequence ID" value="NZ_JAIMBW010000001.1"/>
</dbReference>
<evidence type="ECO:0000313" key="2">
    <source>
        <dbReference type="EMBL" id="MBY4891587.1"/>
    </source>
</evidence>
<dbReference type="Proteomes" id="UP000693972">
    <property type="component" value="Unassembled WGS sequence"/>
</dbReference>
<dbReference type="Gene3D" id="3.40.630.30">
    <property type="match status" value="1"/>
</dbReference>
<accession>A0A975YGE2</accession>
<dbReference type="PANTHER" id="PTHR36174">
    <property type="entry name" value="LIPID II:GLYCINE GLYCYLTRANSFERASE"/>
    <property type="match status" value="1"/>
</dbReference>
<dbReference type="EMBL" id="JAIMBW010000001">
    <property type="protein sequence ID" value="MBY4891587.1"/>
    <property type="molecule type" value="Genomic_DNA"/>
</dbReference>
<name>A0A975YGE2_9RHOB</name>
<evidence type="ECO:0000259" key="1">
    <source>
        <dbReference type="Pfam" id="PF13480"/>
    </source>
</evidence>
<sequence length="314" mass="34979">MFDFSSEPLRAATPRQFAVPQPGVLTTGAVPLQQTMLWLEATRLLGSDAAMVDIGTRRALVLRRKLPVVGDMALLSRAELKVSRDEAMGLRDRLRAQHLVVNAETAADADALADAGFHRIFAPRVMAELPLDPSPDVMAARLNQKWRNRLRHGQAQGLVIRRRPMPPDKKFWLFKAEALQSLRKWYQPLPPEMIAAMAACKPGAVQVFTAYHLGRRVAAMLFLRHGKDATYQIGWSTPEGRRLSAGPACMWRAMVELQAMGAEQIDLGAADKDLAPGLAHFKRGTGAELRTLGGTWIDTTWTRRKHQRRLRQAA</sequence>
<dbReference type="PANTHER" id="PTHR36174:SF1">
    <property type="entry name" value="LIPID II:GLYCINE GLYCYLTRANSFERASE"/>
    <property type="match status" value="1"/>
</dbReference>
<dbReference type="EMBL" id="CP078073">
    <property type="protein sequence ID" value="QXL88374.1"/>
    <property type="molecule type" value="Genomic_DNA"/>
</dbReference>